<reference evidence="1" key="2">
    <citation type="submission" date="2023-03" db="EMBL/GenBank/DDBJ databases">
        <authorList>
            <person name="Pothier F. J."/>
        </authorList>
    </citation>
    <scope>NUCLEOTIDE SEQUENCE</scope>
    <source>
        <strain evidence="1">DAPP-PG 215</strain>
    </source>
</reference>
<evidence type="ECO:0000313" key="1">
    <source>
        <dbReference type="EMBL" id="CAI8991278.1"/>
    </source>
</evidence>
<evidence type="ECO:0000313" key="3">
    <source>
        <dbReference type="Proteomes" id="UP000189855"/>
    </source>
</evidence>
<dbReference type="Proteomes" id="UP001177000">
    <property type="component" value="Chromosome"/>
</dbReference>
<sequence>MAIEDVRKIQNTHDSRWANALLDVGWSLVGMTPGTTDEGHPWPMFTLGWSKEGEPVEPPRQDW</sequence>
<dbReference type="RefSeq" id="WP_010204988.1">
    <property type="nucleotide sequence ID" value="NZ_CP019871.1"/>
</dbReference>
<dbReference type="EMBL" id="MSDS01000023">
    <property type="protein sequence ID" value="OPE58457.1"/>
    <property type="molecule type" value="Genomic_DNA"/>
</dbReference>
<dbReference type="EMBL" id="OX458335">
    <property type="protein sequence ID" value="CAI8991278.1"/>
    <property type="molecule type" value="Genomic_DNA"/>
</dbReference>
<organism evidence="2 3">
    <name type="scientific">Pseudomonas syringae pv. tomato</name>
    <dbReference type="NCBI Taxonomy" id="323"/>
    <lineage>
        <taxon>Bacteria</taxon>
        <taxon>Pseudomonadati</taxon>
        <taxon>Pseudomonadota</taxon>
        <taxon>Gammaproteobacteria</taxon>
        <taxon>Pseudomonadales</taxon>
        <taxon>Pseudomonadaceae</taxon>
        <taxon>Pseudomonas</taxon>
    </lineage>
</organism>
<gene>
    <name evidence="2" type="ORF">BTW15_19200</name>
    <name evidence="1" type="ORF">DAPPPG215_27285</name>
</gene>
<proteinExistence type="predicted"/>
<dbReference type="Proteomes" id="UP000189855">
    <property type="component" value="Unassembled WGS sequence"/>
</dbReference>
<dbReference type="AlphaFoldDB" id="A0AAQ0PL48"/>
<evidence type="ECO:0000313" key="2">
    <source>
        <dbReference type="EMBL" id="OPE58457.1"/>
    </source>
</evidence>
<reference evidence="2 3" key="1">
    <citation type="journal article" date="2017" name="Mol. Ecol.">
        <title>Adaptation of the pathogen, Pseudomonas syringae, during experimental evolution on a native vs. alternative host plant.</title>
        <authorList>
            <person name="Meaden S."/>
            <person name="Koskella B."/>
        </authorList>
    </citation>
    <scope>NUCLEOTIDE SEQUENCE [LARGE SCALE GENOMIC DNA]</scope>
    <source>
        <strain evidence="2 3">PT23</strain>
    </source>
</reference>
<protein>
    <submittedName>
        <fullName evidence="2">Uncharacterized protein</fullName>
    </submittedName>
</protein>
<accession>A0AAQ0PL48</accession>
<name>A0AAQ0PL48_PSEUB</name>